<protein>
    <recommendedName>
        <fullName evidence="4">Outer membrane protein beta-barrel domain-containing protein</fullName>
    </recommendedName>
</protein>
<gene>
    <name evidence="2" type="ORF">FHS90_000267</name>
</gene>
<sequence length="249" mass="27725">MLKRFSLLSSLALVFFASGCSSLYMPNVPNTPMLTAKGELSTGAHITFRGNANFNSAYAVSDHIGVLLNGSMMNNSRKKEDFRHMLLEGGGGYFTTFGPENNRVLEIYAGLGYGSSDRTHKKESPEGVVSYDRQETNFKKLFLQVNYSSKKKRYLRLFGEKYPLNYGTALRVSHVNMLGFVRDNVSQPAEDNIFLEPIFFTRMVLSPHVQLQYTSGSNFGLKNRDFMTAGNSVLSVGVVINVGGLNLRK</sequence>
<name>A0A839GB87_9BACT</name>
<feature type="signal peptide" evidence="1">
    <location>
        <begin position="1"/>
        <end position="23"/>
    </location>
</feature>
<keyword evidence="1" id="KW-0732">Signal</keyword>
<feature type="chain" id="PRO_5032820813" description="Outer membrane protein beta-barrel domain-containing protein" evidence="1">
    <location>
        <begin position="24"/>
        <end position="249"/>
    </location>
</feature>
<dbReference type="AlphaFoldDB" id="A0A839GB87"/>
<comment type="caution">
    <text evidence="2">The sequence shown here is derived from an EMBL/GenBank/DDBJ whole genome shotgun (WGS) entry which is preliminary data.</text>
</comment>
<dbReference type="PROSITE" id="PS51257">
    <property type="entry name" value="PROKAR_LIPOPROTEIN"/>
    <property type="match status" value="1"/>
</dbReference>
<organism evidence="2 3">
    <name type="scientific">Rufibacter quisquiliarum</name>
    <dbReference type="NCBI Taxonomy" id="1549639"/>
    <lineage>
        <taxon>Bacteria</taxon>
        <taxon>Pseudomonadati</taxon>
        <taxon>Bacteroidota</taxon>
        <taxon>Cytophagia</taxon>
        <taxon>Cytophagales</taxon>
        <taxon>Hymenobacteraceae</taxon>
        <taxon>Rufibacter</taxon>
    </lineage>
</organism>
<proteinExistence type="predicted"/>
<evidence type="ECO:0000313" key="2">
    <source>
        <dbReference type="EMBL" id="MBA9075570.1"/>
    </source>
</evidence>
<evidence type="ECO:0000256" key="1">
    <source>
        <dbReference type="SAM" id="SignalP"/>
    </source>
</evidence>
<dbReference type="EMBL" id="JACJIQ010000001">
    <property type="protein sequence ID" value="MBA9075570.1"/>
    <property type="molecule type" value="Genomic_DNA"/>
</dbReference>
<dbReference type="RefSeq" id="WP_082893411.1">
    <property type="nucleotide sequence ID" value="NZ_JACJIQ010000001.1"/>
</dbReference>
<evidence type="ECO:0000313" key="3">
    <source>
        <dbReference type="Proteomes" id="UP000563094"/>
    </source>
</evidence>
<reference evidence="2 3" key="1">
    <citation type="submission" date="2020-08" db="EMBL/GenBank/DDBJ databases">
        <title>Genomic Encyclopedia of Type Strains, Phase IV (KMG-IV): sequencing the most valuable type-strain genomes for metagenomic binning, comparative biology and taxonomic classification.</title>
        <authorList>
            <person name="Goeker M."/>
        </authorList>
    </citation>
    <scope>NUCLEOTIDE SEQUENCE [LARGE SCALE GENOMIC DNA]</scope>
    <source>
        <strain evidence="2 3">DSM 29854</strain>
    </source>
</reference>
<keyword evidence="3" id="KW-1185">Reference proteome</keyword>
<accession>A0A839GB87</accession>
<dbReference type="Proteomes" id="UP000563094">
    <property type="component" value="Unassembled WGS sequence"/>
</dbReference>
<evidence type="ECO:0008006" key="4">
    <source>
        <dbReference type="Google" id="ProtNLM"/>
    </source>
</evidence>